<protein>
    <submittedName>
        <fullName evidence="2">Uncharacterized protein</fullName>
    </submittedName>
</protein>
<feature type="compositionally biased region" description="Polar residues" evidence="1">
    <location>
        <begin position="126"/>
        <end position="144"/>
    </location>
</feature>
<dbReference type="Proteomes" id="UP001307849">
    <property type="component" value="Unassembled WGS sequence"/>
</dbReference>
<evidence type="ECO:0000313" key="2">
    <source>
        <dbReference type="EMBL" id="KAK6520219.1"/>
    </source>
</evidence>
<feature type="region of interest" description="Disordered" evidence="1">
    <location>
        <begin position="193"/>
        <end position="251"/>
    </location>
</feature>
<evidence type="ECO:0000256" key="1">
    <source>
        <dbReference type="SAM" id="MobiDB-lite"/>
    </source>
</evidence>
<dbReference type="AlphaFoldDB" id="A0AAN8NR30"/>
<comment type="caution">
    <text evidence="2">The sequence shown here is derived from an EMBL/GenBank/DDBJ whole genome shotgun (WGS) entry which is preliminary data.</text>
</comment>
<evidence type="ECO:0000313" key="3">
    <source>
        <dbReference type="Proteomes" id="UP001307849"/>
    </source>
</evidence>
<dbReference type="EMBL" id="JAVHJM010000001">
    <property type="protein sequence ID" value="KAK6520219.1"/>
    <property type="molecule type" value="Genomic_DNA"/>
</dbReference>
<reference evidence="2 3" key="1">
    <citation type="submission" date="2019-10" db="EMBL/GenBank/DDBJ databases">
        <authorList>
            <person name="Palmer J.M."/>
        </authorList>
    </citation>
    <scope>NUCLEOTIDE SEQUENCE [LARGE SCALE GENOMIC DNA]</scope>
    <source>
        <strain evidence="2 3">TWF506</strain>
    </source>
</reference>
<accession>A0AAN8NR30</accession>
<keyword evidence="3" id="KW-1185">Reference proteome</keyword>
<feature type="compositionally biased region" description="Polar residues" evidence="1">
    <location>
        <begin position="104"/>
        <end position="117"/>
    </location>
</feature>
<feature type="compositionally biased region" description="Low complexity" evidence="1">
    <location>
        <begin position="202"/>
        <end position="237"/>
    </location>
</feature>
<gene>
    <name evidence="2" type="ORF">TWF506_000499</name>
</gene>
<proteinExistence type="predicted"/>
<sequence length="360" mass="39766">MPGLTLPIPTPEPRRLSIWETPLGRDWTLYPDSPTLSHTFDDVDLDDITKRGISKAASFKEQEYDPAMLMYHPYDKTEAQSYPPPFEWERCILFDDLASLPSQAHSPSITSNKTMDTTEAAASASRRGSVQQFTPSATGSSFSNVDPIPRRSSCADTSSRISRYQDFAAFPVSNRLSYLLSSFTFSRTQDSLSQPSRFSQDISPISRRTSRTSFSITPTGTGTSTSSSRSVSSLHPNAPRRRRSRTSKRNTALLLSHMGTGLTSYRMDSYSSELQKVVSGIPISAFIHPKMHIPGGVEYGPVEEDGGYSDAYPLRHTRQWTFDRVGLADAQGDLVMDGVEWDSAIGGEDAVSFFGAAVHY</sequence>
<name>A0AAN8NR30_9PEZI</name>
<feature type="region of interest" description="Disordered" evidence="1">
    <location>
        <begin position="104"/>
        <end position="156"/>
    </location>
</feature>
<organism evidence="2 3">
    <name type="scientific">Arthrobotrys conoides</name>
    <dbReference type="NCBI Taxonomy" id="74498"/>
    <lineage>
        <taxon>Eukaryota</taxon>
        <taxon>Fungi</taxon>
        <taxon>Dikarya</taxon>
        <taxon>Ascomycota</taxon>
        <taxon>Pezizomycotina</taxon>
        <taxon>Orbiliomycetes</taxon>
        <taxon>Orbiliales</taxon>
        <taxon>Orbiliaceae</taxon>
        <taxon>Arthrobotrys</taxon>
    </lineage>
</organism>
<feature type="compositionally biased region" description="Basic residues" evidence="1">
    <location>
        <begin position="238"/>
        <end position="248"/>
    </location>
</feature>